<protein>
    <submittedName>
        <fullName evidence="7">Putative peroxisomal carnitine O-octanoyltransferase</fullName>
    </submittedName>
</protein>
<organism evidence="7 8">
    <name type="scientific">Stichopus japonicus</name>
    <name type="common">Sea cucumber</name>
    <dbReference type="NCBI Taxonomy" id="307972"/>
    <lineage>
        <taxon>Eukaryota</taxon>
        <taxon>Metazoa</taxon>
        <taxon>Echinodermata</taxon>
        <taxon>Eleutherozoa</taxon>
        <taxon>Echinozoa</taxon>
        <taxon>Holothuroidea</taxon>
        <taxon>Aspidochirotacea</taxon>
        <taxon>Aspidochirotida</taxon>
        <taxon>Stichopodidae</taxon>
        <taxon>Apostichopus</taxon>
    </lineage>
</organism>
<dbReference type="SUPFAM" id="SSF52777">
    <property type="entry name" value="CoA-dependent acyltransferases"/>
    <property type="match status" value="2"/>
</dbReference>
<dbReference type="InterPro" id="IPR000542">
    <property type="entry name" value="Carn_acyl_trans"/>
</dbReference>
<evidence type="ECO:0000256" key="4">
    <source>
        <dbReference type="PIRSR" id="PIRSR600542-1"/>
    </source>
</evidence>
<dbReference type="AlphaFoldDB" id="A0A2G8L613"/>
<dbReference type="STRING" id="307972.A0A2G8L613"/>
<keyword evidence="2 5" id="KW-0808">Transferase</keyword>
<dbReference type="Proteomes" id="UP000230750">
    <property type="component" value="Unassembled WGS sequence"/>
</dbReference>
<dbReference type="GO" id="GO:0008458">
    <property type="term" value="F:carnitine O-octanoyltransferase activity"/>
    <property type="evidence" value="ECO:0007669"/>
    <property type="project" value="TreeGrafter"/>
</dbReference>
<feature type="domain" description="Choline/carnitine acyltransferase" evidence="6">
    <location>
        <begin position="65"/>
        <end position="529"/>
    </location>
</feature>
<sequence length="534" mass="61138">MKFQCKLHWLLTNASQAITVRQTRIIYKGCSALTATMTSNATYGVKSGHLLKEKTFQYDENLPSLPVPSLDSTLHKYLDSVKPLVTDEEFAETKRIVDEFGRGIGQKLHQRLLEKSKREKNWVEKWWEEYAYLQSRGPLAAVGNMVGPLFAIKDIWPPWQGTQLERTSVFLWIALGYFQDARRQKLPVMKSSSGDQVFAMNQIRSLFCTSRIPGESIDQFVRNFKTEDEGPCPDYIIVMCNGHIFKMDNLFDEDGERVGTLEILRRLTLIKEKSVTPGQGIGILTADDRISWSKTYKYMHSVDPANGRNFDIINNAVFVACLDTENPTNISELMWQSMVGPNARDRWYDKSYNVICFQNGTFGSTGDHGPLDGIVVAMYSYWCHMQIKSLETRFPGNNSKLVTQYDPEELLFSTDEQVNVAMEHATQTYERLASNIDIICSDIGGYGKKLVKSQKFHPDAFFQLAIQLTYYTMYKTCVPCYETATTRQFYHGRTETVRGTSQEVVDWCKAMLDSSKTKSERYSLMKEAHGKYCI</sequence>
<evidence type="ECO:0000256" key="2">
    <source>
        <dbReference type="ARBA" id="ARBA00022679"/>
    </source>
</evidence>
<dbReference type="InterPro" id="IPR042231">
    <property type="entry name" value="Cho/carn_acyl_trans_2"/>
</dbReference>
<evidence type="ECO:0000313" key="8">
    <source>
        <dbReference type="Proteomes" id="UP000230750"/>
    </source>
</evidence>
<dbReference type="PANTHER" id="PTHR22589">
    <property type="entry name" value="CARNITINE O-ACYLTRANSFERASE"/>
    <property type="match status" value="1"/>
</dbReference>
<dbReference type="InterPro" id="IPR039551">
    <property type="entry name" value="Cho/carn_acyl_trans"/>
</dbReference>
<dbReference type="PROSITE" id="PS00439">
    <property type="entry name" value="ACYLTRANSF_C_1"/>
    <property type="match status" value="1"/>
</dbReference>
<gene>
    <name evidence="7" type="ORF">BSL78_07477</name>
</gene>
<comment type="similarity">
    <text evidence="1 5">Belongs to the carnitine/choline acetyltransferase family.</text>
</comment>
<dbReference type="PROSITE" id="PS00440">
    <property type="entry name" value="ACYLTRANSF_C_2"/>
    <property type="match status" value="1"/>
</dbReference>
<dbReference type="PANTHER" id="PTHR22589:SF67">
    <property type="entry name" value="PEROXISOMAL CARNITINE O-OCTANOYLTRANSFERASE"/>
    <property type="match status" value="1"/>
</dbReference>
<dbReference type="GO" id="GO:0005777">
    <property type="term" value="C:peroxisome"/>
    <property type="evidence" value="ECO:0007669"/>
    <property type="project" value="TreeGrafter"/>
</dbReference>
<dbReference type="InterPro" id="IPR023213">
    <property type="entry name" value="CAT-like_dom_sf"/>
</dbReference>
<reference evidence="7 8" key="1">
    <citation type="journal article" date="2017" name="PLoS Biol.">
        <title>The sea cucumber genome provides insights into morphological evolution and visceral regeneration.</title>
        <authorList>
            <person name="Zhang X."/>
            <person name="Sun L."/>
            <person name="Yuan J."/>
            <person name="Sun Y."/>
            <person name="Gao Y."/>
            <person name="Zhang L."/>
            <person name="Li S."/>
            <person name="Dai H."/>
            <person name="Hamel J.F."/>
            <person name="Liu C."/>
            <person name="Yu Y."/>
            <person name="Liu S."/>
            <person name="Lin W."/>
            <person name="Guo K."/>
            <person name="Jin S."/>
            <person name="Xu P."/>
            <person name="Storey K.B."/>
            <person name="Huan P."/>
            <person name="Zhang T."/>
            <person name="Zhou Y."/>
            <person name="Zhang J."/>
            <person name="Lin C."/>
            <person name="Li X."/>
            <person name="Xing L."/>
            <person name="Huo D."/>
            <person name="Sun M."/>
            <person name="Wang L."/>
            <person name="Mercier A."/>
            <person name="Li F."/>
            <person name="Yang H."/>
            <person name="Xiang J."/>
        </authorList>
    </citation>
    <scope>NUCLEOTIDE SEQUENCE [LARGE SCALE GENOMIC DNA]</scope>
    <source>
        <strain evidence="7">Shaxun</strain>
        <tissue evidence="7">Muscle</tissue>
    </source>
</reference>
<keyword evidence="8" id="KW-1185">Reference proteome</keyword>
<proteinExistence type="inferred from homology"/>
<keyword evidence="3 5" id="KW-0012">Acyltransferase</keyword>
<evidence type="ECO:0000256" key="3">
    <source>
        <dbReference type="ARBA" id="ARBA00023315"/>
    </source>
</evidence>
<dbReference type="Pfam" id="PF00755">
    <property type="entry name" value="Carn_acyltransf"/>
    <property type="match status" value="1"/>
</dbReference>
<dbReference type="OrthoDB" id="240216at2759"/>
<comment type="caution">
    <text evidence="7">The sequence shown here is derived from an EMBL/GenBank/DDBJ whole genome shotgun (WGS) entry which is preliminary data.</text>
</comment>
<evidence type="ECO:0000256" key="5">
    <source>
        <dbReference type="RuleBase" id="RU003801"/>
    </source>
</evidence>
<evidence type="ECO:0000313" key="7">
    <source>
        <dbReference type="EMBL" id="PIK55625.1"/>
    </source>
</evidence>
<evidence type="ECO:0000256" key="1">
    <source>
        <dbReference type="ARBA" id="ARBA00005232"/>
    </source>
</evidence>
<dbReference type="Gene3D" id="3.30.559.10">
    <property type="entry name" value="Chloramphenicol acetyltransferase-like domain"/>
    <property type="match status" value="1"/>
</dbReference>
<dbReference type="EMBL" id="MRZV01000208">
    <property type="protein sequence ID" value="PIK55625.1"/>
    <property type="molecule type" value="Genomic_DNA"/>
</dbReference>
<accession>A0A2G8L613</accession>
<dbReference type="Gene3D" id="3.30.559.70">
    <property type="entry name" value="Choline/Carnitine o-acyltransferase, domain 2"/>
    <property type="match status" value="1"/>
</dbReference>
<name>A0A2G8L613_STIJA</name>
<feature type="active site" description="Proton acceptor" evidence="4">
    <location>
        <position position="368"/>
    </location>
</feature>
<evidence type="ECO:0000259" key="6">
    <source>
        <dbReference type="Pfam" id="PF00755"/>
    </source>
</evidence>